<feature type="region of interest" description="Disordered" evidence="1">
    <location>
        <begin position="354"/>
        <end position="426"/>
    </location>
</feature>
<accession>A0A6J3LZ85</accession>
<feature type="compositionally biased region" description="Polar residues" evidence="1">
    <location>
        <begin position="650"/>
        <end position="673"/>
    </location>
</feature>
<keyword evidence="2" id="KW-1185">Reference proteome</keyword>
<feature type="compositionally biased region" description="Low complexity" evidence="1">
    <location>
        <begin position="939"/>
        <end position="960"/>
    </location>
</feature>
<feature type="compositionally biased region" description="Basic and acidic residues" evidence="1">
    <location>
        <begin position="213"/>
        <end position="229"/>
    </location>
</feature>
<feature type="compositionally biased region" description="Polar residues" evidence="1">
    <location>
        <begin position="574"/>
        <end position="583"/>
    </location>
</feature>
<evidence type="ECO:0000256" key="1">
    <source>
        <dbReference type="SAM" id="MobiDB-lite"/>
    </source>
</evidence>
<feature type="compositionally biased region" description="Basic and acidic residues" evidence="1">
    <location>
        <begin position="833"/>
        <end position="843"/>
    </location>
</feature>
<dbReference type="Proteomes" id="UP000504637">
    <property type="component" value="Unplaced"/>
</dbReference>
<reference evidence="3" key="1">
    <citation type="submission" date="2020-01" db="EMBL/GenBank/DDBJ databases">
        <authorList>
            <consortium name="DOE Joint Genome Institute"/>
            <person name="Haridas S."/>
            <person name="Albert R."/>
            <person name="Binder M."/>
            <person name="Bloem J."/>
            <person name="Labutti K."/>
            <person name="Salamov A."/>
            <person name="Andreopoulos B."/>
            <person name="Baker S.E."/>
            <person name="Barry K."/>
            <person name="Bills G."/>
            <person name="Bluhm B.H."/>
            <person name="Cannon C."/>
            <person name="Castanera R."/>
            <person name="Culley D.E."/>
            <person name="Daum C."/>
            <person name="Ezra D."/>
            <person name="Gonzalez J.B."/>
            <person name="Henrissat B."/>
            <person name="Kuo A."/>
            <person name="Liang C."/>
            <person name="Lipzen A."/>
            <person name="Lutzoni F."/>
            <person name="Magnuson J."/>
            <person name="Mondo S."/>
            <person name="Nolan M."/>
            <person name="Ohm R."/>
            <person name="Pangilinan J."/>
            <person name="Park H.-J."/>
            <person name="Ramirez L."/>
            <person name="Alfaro M."/>
            <person name="Sun H."/>
            <person name="Tritt A."/>
            <person name="Yoshinaga Y."/>
            <person name="Zwiers L.-H."/>
            <person name="Turgeon B.G."/>
            <person name="Goodwin S.B."/>
            <person name="Spatafora J.W."/>
            <person name="Crous P.W."/>
            <person name="Grigoriev I.V."/>
        </authorList>
    </citation>
    <scope>NUCLEOTIDE SEQUENCE</scope>
    <source>
        <strain evidence="3">CBS 342.82</strain>
    </source>
</reference>
<evidence type="ECO:0000313" key="3">
    <source>
        <dbReference type="RefSeq" id="XP_033458009.1"/>
    </source>
</evidence>
<feature type="region of interest" description="Disordered" evidence="1">
    <location>
        <begin position="309"/>
        <end position="328"/>
    </location>
</feature>
<proteinExistence type="predicted"/>
<feature type="compositionally biased region" description="Basic and acidic residues" evidence="1">
    <location>
        <begin position="492"/>
        <end position="505"/>
    </location>
</feature>
<feature type="compositionally biased region" description="Polar residues" evidence="1">
    <location>
        <begin position="1198"/>
        <end position="1209"/>
    </location>
</feature>
<feature type="compositionally biased region" description="Polar residues" evidence="1">
    <location>
        <begin position="390"/>
        <end position="400"/>
    </location>
</feature>
<feature type="compositionally biased region" description="Polar residues" evidence="1">
    <location>
        <begin position="354"/>
        <end position="364"/>
    </location>
</feature>
<reference evidence="3" key="3">
    <citation type="submission" date="2025-08" db="UniProtKB">
        <authorList>
            <consortium name="RefSeq"/>
        </authorList>
    </citation>
    <scope>IDENTIFICATION</scope>
    <source>
        <strain evidence="3">CBS 342.82</strain>
    </source>
</reference>
<feature type="compositionally biased region" description="Low complexity" evidence="1">
    <location>
        <begin position="275"/>
        <end position="292"/>
    </location>
</feature>
<reference evidence="3" key="2">
    <citation type="submission" date="2020-04" db="EMBL/GenBank/DDBJ databases">
        <authorList>
            <consortium name="NCBI Genome Project"/>
        </authorList>
    </citation>
    <scope>NUCLEOTIDE SEQUENCE</scope>
    <source>
        <strain evidence="3">CBS 342.82</strain>
    </source>
</reference>
<gene>
    <name evidence="3" type="ORF">K489DRAFT_261775</name>
</gene>
<feature type="region of interest" description="Disordered" evidence="1">
    <location>
        <begin position="470"/>
        <end position="723"/>
    </location>
</feature>
<feature type="region of interest" description="Disordered" evidence="1">
    <location>
        <begin position="212"/>
        <end position="292"/>
    </location>
</feature>
<feature type="compositionally biased region" description="Polar residues" evidence="1">
    <location>
        <begin position="880"/>
        <end position="897"/>
    </location>
</feature>
<dbReference type="RefSeq" id="XP_033458009.1">
    <property type="nucleotide sequence ID" value="XM_033600051.1"/>
</dbReference>
<dbReference type="AlphaFoldDB" id="A0A6J3LZ85"/>
<feature type="region of interest" description="Disordered" evidence="1">
    <location>
        <begin position="833"/>
        <end position="860"/>
    </location>
</feature>
<feature type="compositionally biased region" description="Polar residues" evidence="1">
    <location>
        <begin position="923"/>
        <end position="934"/>
    </location>
</feature>
<feature type="compositionally biased region" description="Basic and acidic residues" evidence="1">
    <location>
        <begin position="1212"/>
        <end position="1225"/>
    </location>
</feature>
<dbReference type="GeneID" id="54357851"/>
<feature type="region of interest" description="Disordered" evidence="1">
    <location>
        <begin position="875"/>
        <end position="1043"/>
    </location>
</feature>
<organism evidence="3">
    <name type="scientific">Dissoconium aciculare CBS 342.82</name>
    <dbReference type="NCBI Taxonomy" id="1314786"/>
    <lineage>
        <taxon>Eukaryota</taxon>
        <taxon>Fungi</taxon>
        <taxon>Dikarya</taxon>
        <taxon>Ascomycota</taxon>
        <taxon>Pezizomycotina</taxon>
        <taxon>Dothideomycetes</taxon>
        <taxon>Dothideomycetidae</taxon>
        <taxon>Mycosphaerellales</taxon>
        <taxon>Dissoconiaceae</taxon>
        <taxon>Dissoconium</taxon>
    </lineage>
</organism>
<feature type="compositionally biased region" description="Polar residues" evidence="1">
    <location>
        <begin position="240"/>
        <end position="254"/>
    </location>
</feature>
<dbReference type="OrthoDB" id="5335210at2759"/>
<feature type="compositionally biased region" description="Basic and acidic residues" evidence="1">
    <location>
        <begin position="967"/>
        <end position="976"/>
    </location>
</feature>
<feature type="compositionally biased region" description="Polar residues" evidence="1">
    <location>
        <begin position="626"/>
        <end position="641"/>
    </location>
</feature>
<feature type="compositionally biased region" description="Polar residues" evidence="1">
    <location>
        <begin position="764"/>
        <end position="773"/>
    </location>
</feature>
<feature type="region of interest" description="Disordered" evidence="1">
    <location>
        <begin position="26"/>
        <end position="51"/>
    </location>
</feature>
<feature type="region of interest" description="Disordered" evidence="1">
    <location>
        <begin position="764"/>
        <end position="811"/>
    </location>
</feature>
<protein>
    <submittedName>
        <fullName evidence="3">Uncharacterized protein</fullName>
    </submittedName>
</protein>
<feature type="compositionally biased region" description="Polar residues" evidence="1">
    <location>
        <begin position="1013"/>
        <end position="1030"/>
    </location>
</feature>
<feature type="compositionally biased region" description="Polar residues" evidence="1">
    <location>
        <begin position="522"/>
        <end position="546"/>
    </location>
</feature>
<feature type="compositionally biased region" description="Basic and acidic residues" evidence="1">
    <location>
        <begin position="695"/>
        <end position="711"/>
    </location>
</feature>
<feature type="compositionally biased region" description="Low complexity" evidence="1">
    <location>
        <begin position="1167"/>
        <end position="1178"/>
    </location>
</feature>
<feature type="region of interest" description="Disordered" evidence="1">
    <location>
        <begin position="1114"/>
        <end position="1235"/>
    </location>
</feature>
<feature type="compositionally biased region" description="Polar residues" evidence="1">
    <location>
        <begin position="470"/>
        <end position="488"/>
    </location>
</feature>
<name>A0A6J3LZ85_9PEZI</name>
<sequence length="1235" mass="134691">MNKVFKKKTATADGPSVNIHALNSLNNAAPSQLSPGLKKPSTSRWKKGKKQVEVKPKFDLESVLPPSDDFRTSLLMPNLSARFSMLREQDDPHSLIGKASDDSVLQPRRKSRMNEFAYGNRALGDIDEVSSIRGDFVPPFANDRQGSFASEDGYGSDVGGSVMSRARPGEGNILFGGRQKIYRIATTGNGSARSLGKAVYEDDIGVSAFQRYRQRERERDESSFNRTSDESQGFDFGLSHTESGTNDNSLNFLHNDSAKDLSHSPSLSSYDKNRSTTSSVARSEARSSTAATSIASLPAVSPVVSVAPVSSTAPQLQQPSLDRSNTKSRRLYDQGLDQHMRDDQISAMSRLNTFQRQRPQNGKTSPPYLHGAKSTSQLNERAAQPVYALRTQSPTMNGSLPTRGDASKYNSNTPSPVPSSPIDPQLESNQFDLQQALDPADRGKATAIGAFNKPKQAFDEHQYLERQRQLMKSASNTFSKSATPSPATSYHADQHDNAEEKRSEDSSSQTPANAAPKKPENKSYNVFQNAVSQLQERTQGAPTPNRSPLPDTHRTFFGSIHASDSEDDEDSAYGAQQSENGNNGHPARWQPAMPSVSEHPAVRGTRLQSSSEEERDENFQPAPLVTKSSTLSLRRQNTAPSQPDEVESPTLGQESQPLSSMMQHLRSKSNASSMYPADEDHSLDIPRISSSTQSVEERKPSIGKFEFESSHDSTYSGSNPWDLDEADNRSLHINTQVNNAAVSPIEPSSQGLLTDAARQPISPIQSGLTQSSAPFAEQPRKASMAESEDATSWQQELRRQHTRDISSATQQERDAFATELAARRNAIRENIKSIVEKDNHSRDPSPAPASSSGNGPFKAFGMLRTKASGESLAHMREQQLRSAKSTTSINTNLTQAERTGISFDGTRSRGNSSPRPPMPPNSQHPAFQRQPSQDRVNHRGYNGDRSGSRSRSNSTATTGRSRSRPALRRDESDRMADSTTSLHDLSPMIPRELTPKLSADPGASHNDSRFSNDTKSPLGNYFESRSSPTVHTRPPPAFATPNGYNPIRPAPIASVTVPLLSSSSTPVVPAYVPPSSMRSRSNTLRKKTISKADISEPTLLETTANFETVDLPEGASLKNGMTSAPPIPPINPKRRGTRNKLFTGMGGRNDPEEFSAHPYSSPIKTPSGGEESSSQRSQTPDSDFHFPPSNVVRVPSRSALSQPTNSGEYDQNYDRKSGNTPDRGRPAVSADGGMF</sequence>
<evidence type="ECO:0000313" key="2">
    <source>
        <dbReference type="Proteomes" id="UP000504637"/>
    </source>
</evidence>